<evidence type="ECO:0000313" key="3">
    <source>
        <dbReference type="Proteomes" id="UP000649232"/>
    </source>
</evidence>
<dbReference type="InterPro" id="IPR050834">
    <property type="entry name" value="Glycosyltransf_2"/>
</dbReference>
<reference evidence="2 3" key="1">
    <citation type="submission" date="2020-12" db="EMBL/GenBank/DDBJ databases">
        <title>Draft genome sequences of nine environmental bacterial isolates colonizing plastic.</title>
        <authorList>
            <person name="Borre I."/>
            <person name="Sonnenschein E.C."/>
        </authorList>
    </citation>
    <scope>NUCLEOTIDE SEQUENCE [LARGE SCALE GENOMIC DNA]</scope>
    <source>
        <strain evidence="2 3">IB30</strain>
    </source>
</reference>
<sequence>MKGPLISVVIPTYERADYLARACLTASQQTYKNIEIIVVDDNSTSSYESVRSSLESLNITYIKRTKNGGGSAARNTGIEAAKGEYIAFLDDDDTWEVSKLEKQMALISEDVQAAHCGYKLKSNSKIRLESKSLITLEDLKENNKLASTTGLLCKTDILRQLMFDDSLHRSQDWDLYLRIADITPFAYAQEALYIYDDGDHARMSNKFSQLTLDEYRLKLDMLKKHQNTLYKSAYNKHVAELILPSLKERKDKLTILKFCIDEIGFVNTFYHFFRLSSNKVSGKGK</sequence>
<dbReference type="InterPro" id="IPR001173">
    <property type="entry name" value="Glyco_trans_2-like"/>
</dbReference>
<gene>
    <name evidence="2" type="ORF">JEU11_01295</name>
</gene>
<protein>
    <submittedName>
        <fullName evidence="2">Glycosyltransferase family 2 protein</fullName>
    </submittedName>
</protein>
<accession>A0ABS0W8J5</accession>
<proteinExistence type="predicted"/>
<evidence type="ECO:0000259" key="1">
    <source>
        <dbReference type="Pfam" id="PF00535"/>
    </source>
</evidence>
<dbReference type="SUPFAM" id="SSF53448">
    <property type="entry name" value="Nucleotide-diphospho-sugar transferases"/>
    <property type="match status" value="1"/>
</dbReference>
<dbReference type="EMBL" id="JAEILT010000001">
    <property type="protein sequence ID" value="MBJ2135079.1"/>
    <property type="molecule type" value="Genomic_DNA"/>
</dbReference>
<dbReference type="Gene3D" id="3.90.550.10">
    <property type="entry name" value="Spore Coat Polysaccharide Biosynthesis Protein SpsA, Chain A"/>
    <property type="match status" value="1"/>
</dbReference>
<dbReference type="RefSeq" id="WP_198823374.1">
    <property type="nucleotide sequence ID" value="NZ_JAEILT010000001.1"/>
</dbReference>
<dbReference type="Pfam" id="PF00535">
    <property type="entry name" value="Glycos_transf_2"/>
    <property type="match status" value="1"/>
</dbReference>
<comment type="caution">
    <text evidence="2">The sequence shown here is derived from an EMBL/GenBank/DDBJ whole genome shotgun (WGS) entry which is preliminary data.</text>
</comment>
<dbReference type="CDD" id="cd00761">
    <property type="entry name" value="Glyco_tranf_GTA_type"/>
    <property type="match status" value="1"/>
</dbReference>
<evidence type="ECO:0000313" key="2">
    <source>
        <dbReference type="EMBL" id="MBJ2135079.1"/>
    </source>
</evidence>
<feature type="domain" description="Glycosyltransferase 2-like" evidence="1">
    <location>
        <begin position="7"/>
        <end position="125"/>
    </location>
</feature>
<organism evidence="2 3">
    <name type="scientific">Paraglaciecola chathamensis</name>
    <dbReference type="NCBI Taxonomy" id="368405"/>
    <lineage>
        <taxon>Bacteria</taxon>
        <taxon>Pseudomonadati</taxon>
        <taxon>Pseudomonadota</taxon>
        <taxon>Gammaproteobacteria</taxon>
        <taxon>Alteromonadales</taxon>
        <taxon>Alteromonadaceae</taxon>
        <taxon>Paraglaciecola</taxon>
    </lineage>
</organism>
<dbReference type="Proteomes" id="UP000649232">
    <property type="component" value="Unassembled WGS sequence"/>
</dbReference>
<dbReference type="PANTHER" id="PTHR43685:SF2">
    <property type="entry name" value="GLYCOSYLTRANSFERASE 2-LIKE DOMAIN-CONTAINING PROTEIN"/>
    <property type="match status" value="1"/>
</dbReference>
<name>A0ABS0W8J5_9ALTE</name>
<dbReference type="PANTHER" id="PTHR43685">
    <property type="entry name" value="GLYCOSYLTRANSFERASE"/>
    <property type="match status" value="1"/>
</dbReference>
<dbReference type="InterPro" id="IPR029044">
    <property type="entry name" value="Nucleotide-diphossugar_trans"/>
</dbReference>